<dbReference type="PANTHER" id="PTHR20275:SF6">
    <property type="entry name" value="NAD KINASE 2, CHLOROPLASTIC"/>
    <property type="match status" value="1"/>
</dbReference>
<evidence type="ECO:0000256" key="1">
    <source>
        <dbReference type="SAM" id="MobiDB-lite"/>
    </source>
</evidence>
<feature type="region of interest" description="Disordered" evidence="1">
    <location>
        <begin position="175"/>
        <end position="221"/>
    </location>
</feature>
<dbReference type="EnsemblPlants" id="ONIVA11G05890.1">
    <property type="protein sequence ID" value="ONIVA11G05890.1"/>
    <property type="gene ID" value="ONIVA11G05890"/>
</dbReference>
<proteinExistence type="predicted"/>
<dbReference type="OMA" id="DHTIVKY"/>
<dbReference type="PANTHER" id="PTHR20275">
    <property type="entry name" value="NAD KINASE"/>
    <property type="match status" value="1"/>
</dbReference>
<dbReference type="GO" id="GO:0006741">
    <property type="term" value="P:NADP+ biosynthetic process"/>
    <property type="evidence" value="ECO:0007669"/>
    <property type="project" value="TreeGrafter"/>
</dbReference>
<dbReference type="Gene3D" id="3.90.190.10">
    <property type="entry name" value="Protein tyrosine phosphatase superfamily"/>
    <property type="match status" value="1"/>
</dbReference>
<protein>
    <recommendedName>
        <fullName evidence="2">DSP-PTPase phosphatase fused to NAD+ Kinase domain-containing protein</fullName>
    </recommendedName>
</protein>
<keyword evidence="4" id="KW-1185">Reference proteome</keyword>
<sequence length="499" mass="56524">MHDSIAEPGLKRGALRAIRLHLPASYLVPSEAQWLDIWRMLHRLKMPDIMQVSQGLMVIPVQRYFQIGFRGGQFSGEKLEWLLSKGFKIIVDLWEEDVKDDLYLLAVQEAVSLGKIEVVNIPVEIGTAPSAKQVQRLTEVVSDSVKKPIYLHCQEGNGRTYVMVSRWKQHTVDTQNGSLNWNGKPVKNDQTDQLTNSPGFSSEGSKNSTSFTDHLRTKQSLSAEQNEPLTIKQLRFYGLEKLGHPLIVTIFYQLLLVLLMENHPAMEPPHLLRKGHLMPAILKAIVSLDHTIVKYLLACMPLPSTFFLDGRELVIFYPVIVLQCRVLGGFIPTALTWEEEEADTLGQAGAGKKRLTGPRQKGGKETGFPLQLMHLKEGSDPYLPKIECYEHNHLITKVEGDEGDSSYTDWQYSILWCSWRLNGPSKCPMFAVYSNLPALIIPDDARSNVWVSFDGKRRQQLSRVDCSNIHESAPTPNWWPAAILMVNKKRWYQNGGCQN</sequence>
<dbReference type="SUPFAM" id="SSF52799">
    <property type="entry name" value="(Phosphotyrosine protein) phosphatases II"/>
    <property type="match status" value="1"/>
</dbReference>
<organism evidence="3">
    <name type="scientific">Oryza nivara</name>
    <name type="common">Indian wild rice</name>
    <name type="synonym">Oryza sativa f. spontanea</name>
    <dbReference type="NCBI Taxonomy" id="4536"/>
    <lineage>
        <taxon>Eukaryota</taxon>
        <taxon>Viridiplantae</taxon>
        <taxon>Streptophyta</taxon>
        <taxon>Embryophyta</taxon>
        <taxon>Tracheophyta</taxon>
        <taxon>Spermatophyta</taxon>
        <taxon>Magnoliopsida</taxon>
        <taxon>Liliopsida</taxon>
        <taxon>Poales</taxon>
        <taxon>Poaceae</taxon>
        <taxon>BOP clade</taxon>
        <taxon>Oryzoideae</taxon>
        <taxon>Oryzeae</taxon>
        <taxon>Oryzinae</taxon>
        <taxon>Oryza</taxon>
    </lineage>
</organism>
<dbReference type="eggNOG" id="KOG2178">
    <property type="taxonomic scope" value="Eukaryota"/>
</dbReference>
<dbReference type="Gramene" id="ONIVA11G05890.1">
    <property type="protein sequence ID" value="ONIVA11G05890.1"/>
    <property type="gene ID" value="ONIVA11G05890"/>
</dbReference>
<evidence type="ECO:0000313" key="3">
    <source>
        <dbReference type="EnsemblPlants" id="ONIVA11G05890.1"/>
    </source>
</evidence>
<dbReference type="Pfam" id="PF22741">
    <property type="entry name" value="PTP-NADK"/>
    <property type="match status" value="1"/>
</dbReference>
<dbReference type="GO" id="GO:0003951">
    <property type="term" value="F:NAD+ kinase activity"/>
    <property type="evidence" value="ECO:0007669"/>
    <property type="project" value="TreeGrafter"/>
</dbReference>
<reference evidence="3" key="2">
    <citation type="submission" date="2018-04" db="EMBL/GenBank/DDBJ databases">
        <title>OnivRS2 (Oryza nivara Reference Sequence Version 2).</title>
        <authorList>
            <person name="Zhang J."/>
            <person name="Kudrna D."/>
            <person name="Lee S."/>
            <person name="Talag J."/>
            <person name="Rajasekar S."/>
            <person name="Welchert J."/>
            <person name="Hsing Y.-I."/>
            <person name="Wing R.A."/>
        </authorList>
    </citation>
    <scope>NUCLEOTIDE SEQUENCE [LARGE SCALE GENOMIC DNA]</scope>
    <source>
        <strain evidence="3">SL10</strain>
    </source>
</reference>
<feature type="domain" description="DSP-PTPase phosphatase fused to NAD+ Kinase" evidence="2">
    <location>
        <begin position="69"/>
        <end position="183"/>
    </location>
</feature>
<dbReference type="Proteomes" id="UP000006591">
    <property type="component" value="Chromosome 11"/>
</dbReference>
<dbReference type="STRING" id="4536.A0A0E0IZ88"/>
<accession>A0A0E0IZ88</accession>
<feature type="compositionally biased region" description="Polar residues" evidence="1">
    <location>
        <begin position="191"/>
        <end position="221"/>
    </location>
</feature>
<dbReference type="InterPro" id="IPR029021">
    <property type="entry name" value="Prot-tyrosine_phosphatase-like"/>
</dbReference>
<dbReference type="InterPro" id="IPR055214">
    <property type="entry name" value="PTP-NADK"/>
</dbReference>
<dbReference type="AlphaFoldDB" id="A0A0E0IZ88"/>
<name>A0A0E0IZ88_ORYNI</name>
<dbReference type="HOGENOM" id="CLU_042472_0_0_1"/>
<reference evidence="3" key="1">
    <citation type="submission" date="2015-04" db="UniProtKB">
        <authorList>
            <consortium name="EnsemblPlants"/>
        </authorList>
    </citation>
    <scope>IDENTIFICATION</scope>
    <source>
        <strain evidence="3">SL10</strain>
    </source>
</reference>
<evidence type="ECO:0000259" key="2">
    <source>
        <dbReference type="Pfam" id="PF22741"/>
    </source>
</evidence>
<evidence type="ECO:0000313" key="4">
    <source>
        <dbReference type="Proteomes" id="UP000006591"/>
    </source>
</evidence>